<reference evidence="2" key="1">
    <citation type="submission" date="2021-06" db="EMBL/GenBank/DDBJ databases">
        <authorList>
            <person name="Kallberg Y."/>
            <person name="Tangrot J."/>
            <person name="Rosling A."/>
        </authorList>
    </citation>
    <scope>NUCLEOTIDE SEQUENCE</scope>
    <source>
        <strain evidence="2">UK204</strain>
    </source>
</reference>
<keyword evidence="1" id="KW-0812">Transmembrane</keyword>
<keyword evidence="1" id="KW-0472">Membrane</keyword>
<gene>
    <name evidence="2" type="ORF">FCALED_LOCUS2012</name>
</gene>
<sequence>MNFRLLTHKSPRLFPLRKYEQIFRANHCSFRPSSTIRHRFGNKTPFTPQLLYQDKSRSLFHRPYAFSYARSESSYSPLRHYKPPIRVLKQMIAFSGAALTFFFFKPIFIFIINGAVAFGTYKLLRRLLDNLIPTIDIRRHQFSSFIPTSLTNTRSNIDKLYYKSIDQIKSAHLSYDFRFSNPHSITSKSVVFGSTGQKETIFSIEYFGFHNDVKALVKVEGISKRDDDIMVKNIEMYFPNTREIIYIPVDQQKPPIVEAEFRDI</sequence>
<feature type="transmembrane region" description="Helical" evidence="1">
    <location>
        <begin position="91"/>
        <end position="118"/>
    </location>
</feature>
<proteinExistence type="predicted"/>
<accession>A0A9N8VXS2</accession>
<dbReference type="EMBL" id="CAJVPQ010000286">
    <property type="protein sequence ID" value="CAG8466660.1"/>
    <property type="molecule type" value="Genomic_DNA"/>
</dbReference>
<protein>
    <submittedName>
        <fullName evidence="2">5631_t:CDS:1</fullName>
    </submittedName>
</protein>
<evidence type="ECO:0000313" key="2">
    <source>
        <dbReference type="EMBL" id="CAG8466660.1"/>
    </source>
</evidence>
<evidence type="ECO:0000313" key="3">
    <source>
        <dbReference type="Proteomes" id="UP000789570"/>
    </source>
</evidence>
<evidence type="ECO:0000256" key="1">
    <source>
        <dbReference type="SAM" id="Phobius"/>
    </source>
</evidence>
<comment type="caution">
    <text evidence="2">The sequence shown here is derived from an EMBL/GenBank/DDBJ whole genome shotgun (WGS) entry which is preliminary data.</text>
</comment>
<dbReference type="OrthoDB" id="2395797at2759"/>
<keyword evidence="1" id="KW-1133">Transmembrane helix</keyword>
<name>A0A9N8VXS2_9GLOM</name>
<organism evidence="2 3">
    <name type="scientific">Funneliformis caledonium</name>
    <dbReference type="NCBI Taxonomy" id="1117310"/>
    <lineage>
        <taxon>Eukaryota</taxon>
        <taxon>Fungi</taxon>
        <taxon>Fungi incertae sedis</taxon>
        <taxon>Mucoromycota</taxon>
        <taxon>Glomeromycotina</taxon>
        <taxon>Glomeromycetes</taxon>
        <taxon>Glomerales</taxon>
        <taxon>Glomeraceae</taxon>
        <taxon>Funneliformis</taxon>
    </lineage>
</organism>
<dbReference type="Proteomes" id="UP000789570">
    <property type="component" value="Unassembled WGS sequence"/>
</dbReference>
<keyword evidence="3" id="KW-1185">Reference proteome</keyword>
<dbReference type="AlphaFoldDB" id="A0A9N8VXS2"/>